<dbReference type="AlphaFoldDB" id="A0A8J5XZY2"/>
<evidence type="ECO:0000313" key="2">
    <source>
        <dbReference type="Proteomes" id="UP000751190"/>
    </source>
</evidence>
<sequence length="333" mass="36753">MSEGHNNQVQLGTGMPPGMIAMSNGMQGMFPQAMPHGMQFAGFPAQPQFAPMQPMFGQAPHMMTPMIAQSGMGAPMQPMQGYSMAQMQGYSMMPAQMPQMTPASPLVNPGDHPLMRAMGDQYLVIRRPPPIPEVRVRCGRDEQCVKENGHRGRCSLQHRLREEDMLRLVEKISTLQSEMDAVRVERDRYQHEVSTCWSGVQKSCTFLSGIVCSKRQLKSGAVPTADECQAELRAIADELFQLESAERHEQFSASLALLEQSLPDGEEVAKGTGRLSEIDEYKRQFEQRLAASREAHETATETAIAELVPLMMTAPPRLTPAIGSAPGPKAMRI</sequence>
<accession>A0A8J5XZY2</accession>
<reference evidence="1" key="1">
    <citation type="submission" date="2021-05" db="EMBL/GenBank/DDBJ databases">
        <title>The genome of the haptophyte Pavlova lutheri (Diacronema luteri, Pavlovales) - a model for lipid biosynthesis in eukaryotic algae.</title>
        <authorList>
            <person name="Hulatt C.J."/>
            <person name="Posewitz M.C."/>
        </authorList>
    </citation>
    <scope>NUCLEOTIDE SEQUENCE</scope>
    <source>
        <strain evidence="1">NIVA-4/92</strain>
    </source>
</reference>
<evidence type="ECO:0000313" key="1">
    <source>
        <dbReference type="EMBL" id="KAG8468625.1"/>
    </source>
</evidence>
<keyword evidence="2" id="KW-1185">Reference proteome</keyword>
<dbReference type="OrthoDB" id="10614303at2759"/>
<gene>
    <name evidence="1" type="ORF">KFE25_013708</name>
</gene>
<dbReference type="EMBL" id="JAGTXO010000004">
    <property type="protein sequence ID" value="KAG8468625.1"/>
    <property type="molecule type" value="Genomic_DNA"/>
</dbReference>
<proteinExistence type="predicted"/>
<dbReference type="Proteomes" id="UP000751190">
    <property type="component" value="Unassembled WGS sequence"/>
</dbReference>
<protein>
    <submittedName>
        <fullName evidence="1">Uncharacterized protein</fullName>
    </submittedName>
</protein>
<organism evidence="1 2">
    <name type="scientific">Diacronema lutheri</name>
    <name type="common">Unicellular marine alga</name>
    <name type="synonym">Monochrysis lutheri</name>
    <dbReference type="NCBI Taxonomy" id="2081491"/>
    <lineage>
        <taxon>Eukaryota</taxon>
        <taxon>Haptista</taxon>
        <taxon>Haptophyta</taxon>
        <taxon>Pavlovophyceae</taxon>
        <taxon>Pavlovales</taxon>
        <taxon>Pavlovaceae</taxon>
        <taxon>Diacronema</taxon>
    </lineage>
</organism>
<comment type="caution">
    <text evidence="1">The sequence shown here is derived from an EMBL/GenBank/DDBJ whole genome shotgun (WGS) entry which is preliminary data.</text>
</comment>
<name>A0A8J5XZY2_DIALT</name>